<protein>
    <submittedName>
        <fullName evidence="1">Uncharacterized protein</fullName>
    </submittedName>
</protein>
<proteinExistence type="predicted"/>
<gene>
    <name evidence="1" type="ORF">F441_07697</name>
</gene>
<dbReference type="Proteomes" id="UP000018958">
    <property type="component" value="Unassembled WGS sequence"/>
</dbReference>
<accession>W2X6Q3</accession>
<dbReference type="AlphaFoldDB" id="W2X6Q3"/>
<comment type="caution">
    <text evidence="1">The sequence shown here is derived from an EMBL/GenBank/DDBJ whole genome shotgun (WGS) entry which is preliminary data.</text>
</comment>
<dbReference type="EMBL" id="ANIX01001593">
    <property type="protein sequence ID" value="ETP18033.1"/>
    <property type="molecule type" value="Genomic_DNA"/>
</dbReference>
<sequence length="42" mass="4777">MSAKSIIKLSRTTDDQLMKLANSLGVKNGNEDDFYKLFDQQL</sequence>
<evidence type="ECO:0000313" key="2">
    <source>
        <dbReference type="Proteomes" id="UP000018958"/>
    </source>
</evidence>
<organism evidence="1 2">
    <name type="scientific">Phytophthora nicotianae CJ01A1</name>
    <dbReference type="NCBI Taxonomy" id="1317063"/>
    <lineage>
        <taxon>Eukaryota</taxon>
        <taxon>Sar</taxon>
        <taxon>Stramenopiles</taxon>
        <taxon>Oomycota</taxon>
        <taxon>Peronosporomycetes</taxon>
        <taxon>Peronosporales</taxon>
        <taxon>Peronosporaceae</taxon>
        <taxon>Phytophthora</taxon>
    </lineage>
</organism>
<reference evidence="1 2" key="1">
    <citation type="submission" date="2013-11" db="EMBL/GenBank/DDBJ databases">
        <title>The Genome Sequence of Phytophthora parasitica CJ01A1.</title>
        <authorList>
            <consortium name="The Broad Institute Genomics Platform"/>
            <person name="Russ C."/>
            <person name="Tyler B."/>
            <person name="Panabieres F."/>
            <person name="Shan W."/>
            <person name="Tripathy S."/>
            <person name="Grunwald N."/>
            <person name="Machado M."/>
            <person name="Johnson C.S."/>
            <person name="Walker B."/>
            <person name="Young S.K."/>
            <person name="Zeng Q."/>
            <person name="Gargeya S."/>
            <person name="Fitzgerald M."/>
            <person name="Haas B."/>
            <person name="Abouelleil A."/>
            <person name="Allen A.W."/>
            <person name="Alvarado L."/>
            <person name="Arachchi H.M."/>
            <person name="Berlin A.M."/>
            <person name="Chapman S.B."/>
            <person name="Gainer-Dewar J."/>
            <person name="Goldberg J."/>
            <person name="Griggs A."/>
            <person name="Gujja S."/>
            <person name="Hansen M."/>
            <person name="Howarth C."/>
            <person name="Imamovic A."/>
            <person name="Ireland A."/>
            <person name="Larimer J."/>
            <person name="McCowan C."/>
            <person name="Murphy C."/>
            <person name="Pearson M."/>
            <person name="Poon T.W."/>
            <person name="Priest M."/>
            <person name="Roberts A."/>
            <person name="Saif S."/>
            <person name="Shea T."/>
            <person name="Sisk P."/>
            <person name="Sykes S."/>
            <person name="Wortman J."/>
            <person name="Nusbaum C."/>
            <person name="Birren B."/>
        </authorList>
    </citation>
    <scope>NUCLEOTIDE SEQUENCE [LARGE SCALE GENOMIC DNA]</scope>
    <source>
        <strain evidence="1 2">CJ01A1</strain>
    </source>
</reference>
<evidence type="ECO:0000313" key="1">
    <source>
        <dbReference type="EMBL" id="ETP18033.1"/>
    </source>
</evidence>
<name>W2X6Q3_PHYNI</name>